<dbReference type="NCBIfam" id="TIGR04409">
    <property type="entry name" value="LptC_YrbK"/>
    <property type="match status" value="1"/>
</dbReference>
<dbReference type="GO" id="GO:0017089">
    <property type="term" value="F:glycolipid transfer activity"/>
    <property type="evidence" value="ECO:0007669"/>
    <property type="project" value="TreeGrafter"/>
</dbReference>
<keyword evidence="3 6" id="KW-0812">Transmembrane</keyword>
<keyword evidence="5 6" id="KW-0472">Membrane</keyword>
<evidence type="ECO:0000313" key="7">
    <source>
        <dbReference type="EMBL" id="BCD97582.1"/>
    </source>
</evidence>
<name>A0AAN1WHA0_9GAMM</name>
<dbReference type="AlphaFoldDB" id="A0AAN1WHA0"/>
<accession>A0AAN1WHA0</accession>
<comment type="subunit">
    <text evidence="6">Component of the lipopolysaccharide transport and assembly complex. Interacts with LptA and the LptBFG transporter complex.</text>
</comment>
<dbReference type="InterPro" id="IPR010664">
    <property type="entry name" value="LipoPS_assembly_LptC-rel"/>
</dbReference>
<evidence type="ECO:0000256" key="2">
    <source>
        <dbReference type="ARBA" id="ARBA00022519"/>
    </source>
</evidence>
<dbReference type="GO" id="GO:0005886">
    <property type="term" value="C:plasma membrane"/>
    <property type="evidence" value="ECO:0007669"/>
    <property type="project" value="UniProtKB-SubCell"/>
</dbReference>
<comment type="subcellular location">
    <subcellularLocation>
        <location evidence="6">Cell inner membrane</location>
        <topology evidence="6">Single-pass membrane protein</topology>
    </subcellularLocation>
</comment>
<evidence type="ECO:0000256" key="1">
    <source>
        <dbReference type="ARBA" id="ARBA00022475"/>
    </source>
</evidence>
<keyword evidence="4 6" id="KW-1133">Transmembrane helix</keyword>
<dbReference type="Gene3D" id="2.60.450.10">
    <property type="entry name" value="Lipopolysaccharide (LPS) transport protein A like domain"/>
    <property type="match status" value="1"/>
</dbReference>
<dbReference type="Proteomes" id="UP001320119">
    <property type="component" value="Chromosome"/>
</dbReference>
<sequence>MKNWVYISLICVITMTVVLLWDSRPELLNPLAKVESPFERFPYAVLHDARTSHFDENGQLSYEFDAVTLKHFRADTQNTSDEDYMLITAPKLTLYGEPEPWFVTAKQGKVMAHGEKLILWDDVEVWQTEKDAATITTKLSTESIDIFPHQKRISTDAHVHIESSNGTIDADGLEVDMITQRIKLLANVRGQHEPIQ</sequence>
<dbReference type="RefSeq" id="WP_236987048.1">
    <property type="nucleotide sequence ID" value="NZ_AP023086.1"/>
</dbReference>
<dbReference type="GO" id="GO:0030288">
    <property type="term" value="C:outer membrane-bounded periplasmic space"/>
    <property type="evidence" value="ECO:0007669"/>
    <property type="project" value="TreeGrafter"/>
</dbReference>
<protein>
    <recommendedName>
        <fullName evidence="6">Lipopolysaccharide export system protein LptC</fullName>
    </recommendedName>
</protein>
<evidence type="ECO:0000256" key="4">
    <source>
        <dbReference type="ARBA" id="ARBA00022989"/>
    </source>
</evidence>
<dbReference type="InterPro" id="IPR026265">
    <property type="entry name" value="LptC"/>
</dbReference>
<keyword evidence="2 6" id="KW-0997">Cell inner membrane</keyword>
<dbReference type="InterPro" id="IPR052363">
    <property type="entry name" value="LPS_export_LptC"/>
</dbReference>
<feature type="transmembrane region" description="Helical" evidence="6">
    <location>
        <begin position="6"/>
        <end position="23"/>
    </location>
</feature>
<evidence type="ECO:0000256" key="6">
    <source>
        <dbReference type="HAMAP-Rule" id="MF_01915"/>
    </source>
</evidence>
<keyword evidence="1 6" id="KW-1003">Cell membrane</keyword>
<reference evidence="7 8" key="1">
    <citation type="journal article" date="2022" name="IScience">
        <title>An ultrasensitive nanofiber-based assay for enzymatic hydrolysis and deep-sea microbial degradation of cellulose.</title>
        <authorList>
            <person name="Tsudome M."/>
            <person name="Tachioka M."/>
            <person name="Miyazaki M."/>
            <person name="Uchimura K."/>
            <person name="Tsuda M."/>
            <person name="Takaki Y."/>
            <person name="Deguchi S."/>
        </authorList>
    </citation>
    <scope>NUCLEOTIDE SEQUENCE [LARGE SCALE GENOMIC DNA]</scope>
    <source>
        <strain evidence="7 8">GE09</strain>
    </source>
</reference>
<evidence type="ECO:0000256" key="5">
    <source>
        <dbReference type="ARBA" id="ARBA00023136"/>
    </source>
</evidence>
<comment type="function">
    <text evidence="6">Involved in the assembly of lipopolysaccharide (LPS). Required for the translocation of LPS from the inner membrane to the outer membrane. Facilitates the transfer of LPS from the inner membrane to the periplasmic protein LptA. Could be a docking site for LptA.</text>
</comment>
<dbReference type="GO" id="GO:0043165">
    <property type="term" value="P:Gram-negative-bacterium-type cell outer membrane assembly"/>
    <property type="evidence" value="ECO:0007669"/>
    <property type="project" value="UniProtKB-UniRule"/>
</dbReference>
<proteinExistence type="inferred from homology"/>
<keyword evidence="8" id="KW-1185">Reference proteome</keyword>
<dbReference type="PANTHER" id="PTHR37481">
    <property type="entry name" value="LIPOPOLYSACCHARIDE EXPORT SYSTEM PROTEIN LPTC"/>
    <property type="match status" value="1"/>
</dbReference>
<dbReference type="Pfam" id="PF06835">
    <property type="entry name" value="LptC"/>
    <property type="match status" value="1"/>
</dbReference>
<dbReference type="KEGG" id="marq:MARGE09_P1783"/>
<evidence type="ECO:0000313" key="8">
    <source>
        <dbReference type="Proteomes" id="UP001320119"/>
    </source>
</evidence>
<comment type="similarity">
    <text evidence="6">Belongs to the LptC family.</text>
</comment>
<gene>
    <name evidence="6" type="primary">lptC</name>
    <name evidence="7" type="ORF">MARGE09_P1783</name>
</gene>
<dbReference type="PANTHER" id="PTHR37481:SF1">
    <property type="entry name" value="LIPOPOLYSACCHARIDE EXPORT SYSTEM PROTEIN LPTC"/>
    <property type="match status" value="1"/>
</dbReference>
<dbReference type="HAMAP" id="MF_01915">
    <property type="entry name" value="LPS_assembly_LptC"/>
    <property type="match status" value="1"/>
</dbReference>
<dbReference type="EMBL" id="AP023086">
    <property type="protein sequence ID" value="BCD97582.1"/>
    <property type="molecule type" value="Genomic_DNA"/>
</dbReference>
<dbReference type="GO" id="GO:0015221">
    <property type="term" value="F:lipopolysaccharide transmembrane transporter activity"/>
    <property type="evidence" value="ECO:0007669"/>
    <property type="project" value="InterPro"/>
</dbReference>
<evidence type="ECO:0000256" key="3">
    <source>
        <dbReference type="ARBA" id="ARBA00022692"/>
    </source>
</evidence>
<organism evidence="7 8">
    <name type="scientific">Marinagarivorans cellulosilyticus</name>
    <dbReference type="NCBI Taxonomy" id="2721545"/>
    <lineage>
        <taxon>Bacteria</taxon>
        <taxon>Pseudomonadati</taxon>
        <taxon>Pseudomonadota</taxon>
        <taxon>Gammaproteobacteria</taxon>
        <taxon>Cellvibrionales</taxon>
        <taxon>Cellvibrionaceae</taxon>
        <taxon>Marinagarivorans</taxon>
    </lineage>
</organism>